<evidence type="ECO:0000256" key="1">
    <source>
        <dbReference type="SAM" id="Phobius"/>
    </source>
</evidence>
<dbReference type="Pfam" id="PF07386">
    <property type="entry name" value="DUF1499"/>
    <property type="match status" value="1"/>
</dbReference>
<organism evidence="3 4">
    <name type="scientific">Tribonema minus</name>
    <dbReference type="NCBI Taxonomy" id="303371"/>
    <lineage>
        <taxon>Eukaryota</taxon>
        <taxon>Sar</taxon>
        <taxon>Stramenopiles</taxon>
        <taxon>Ochrophyta</taxon>
        <taxon>PX clade</taxon>
        <taxon>Xanthophyceae</taxon>
        <taxon>Tribonematales</taxon>
        <taxon>Tribonemataceae</taxon>
        <taxon>Tribonema</taxon>
    </lineage>
</organism>
<proteinExistence type="predicted"/>
<dbReference type="InterPro" id="IPR010865">
    <property type="entry name" value="DUF1499"/>
</dbReference>
<reference evidence="3" key="1">
    <citation type="submission" date="2021-02" db="EMBL/GenBank/DDBJ databases">
        <title>First Annotated Genome of the Yellow-green Alga Tribonema minus.</title>
        <authorList>
            <person name="Mahan K.M."/>
        </authorList>
    </citation>
    <scope>NUCLEOTIDE SEQUENCE</scope>
    <source>
        <strain evidence="3">UTEX B ZZ1240</strain>
    </source>
</reference>
<keyword evidence="1" id="KW-1133">Transmembrane helix</keyword>
<keyword evidence="1" id="KW-0472">Membrane</keyword>
<keyword evidence="4" id="KW-1185">Reference proteome</keyword>
<dbReference type="EMBL" id="JAFCMP010000024">
    <property type="protein sequence ID" value="KAG5190985.1"/>
    <property type="molecule type" value="Genomic_DNA"/>
</dbReference>
<gene>
    <name evidence="3" type="ORF">JKP88DRAFT_347444</name>
</gene>
<dbReference type="OrthoDB" id="547577at2759"/>
<name>A0A835ZGQ5_9STRA</name>
<feature type="chain" id="PRO_5032677818" description="DUF1499 domain-containing protein" evidence="2">
    <location>
        <begin position="23"/>
        <end position="284"/>
    </location>
</feature>
<evidence type="ECO:0000256" key="2">
    <source>
        <dbReference type="SAM" id="SignalP"/>
    </source>
</evidence>
<evidence type="ECO:0000313" key="3">
    <source>
        <dbReference type="EMBL" id="KAG5190985.1"/>
    </source>
</evidence>
<feature type="transmembrane region" description="Helical" evidence="1">
    <location>
        <begin position="46"/>
        <end position="66"/>
    </location>
</feature>
<comment type="caution">
    <text evidence="3">The sequence shown here is derived from an EMBL/GenBank/DDBJ whole genome shotgun (WGS) entry which is preliminary data.</text>
</comment>
<sequence>MHVKAGVAAALSSLLLARHAEGFQLPTLHRQQPRHSTRSGSMPHMGLQAPLGGITIAAGAEIILAAYSGHLPCAAARATSKGVAAGAASLALSLFFKEFVDTGAGGVAVGAANFLTIVMLLVRVVTIRPDARYVHFPASMRRCASFMLLARVVTIRPDARYVHFPASIAHPSGCTRVAPTKTNVSDLGMPKFKSSPAEVQEVAREWLALQPRTKIFRDEPGYVHAQALSFLFGFPDNLGIRFEETPGGGTQVWAQGELRVGEGDLGVNYKRVKALLLYLQANCT</sequence>
<dbReference type="Proteomes" id="UP000664859">
    <property type="component" value="Unassembled WGS sequence"/>
</dbReference>
<feature type="transmembrane region" description="Helical" evidence="1">
    <location>
        <begin position="102"/>
        <end position="122"/>
    </location>
</feature>
<keyword evidence="2" id="KW-0732">Signal</keyword>
<keyword evidence="1" id="KW-0812">Transmembrane</keyword>
<protein>
    <recommendedName>
        <fullName evidence="5">DUF1499 domain-containing protein</fullName>
    </recommendedName>
</protein>
<accession>A0A835ZGQ5</accession>
<evidence type="ECO:0008006" key="5">
    <source>
        <dbReference type="Google" id="ProtNLM"/>
    </source>
</evidence>
<dbReference type="AlphaFoldDB" id="A0A835ZGQ5"/>
<evidence type="ECO:0000313" key="4">
    <source>
        <dbReference type="Proteomes" id="UP000664859"/>
    </source>
</evidence>
<feature type="signal peptide" evidence="2">
    <location>
        <begin position="1"/>
        <end position="22"/>
    </location>
</feature>